<dbReference type="AlphaFoldDB" id="A0A4Q2JRE2"/>
<proteinExistence type="predicted"/>
<reference evidence="10 11" key="1">
    <citation type="submission" date="2019-01" db="EMBL/GenBank/DDBJ databases">
        <authorList>
            <person name="Li J."/>
        </authorList>
    </citation>
    <scope>NUCLEOTIDE SEQUENCE [LARGE SCALE GENOMIC DNA]</scope>
    <source>
        <strain evidence="10 11">CCUG 35506</strain>
    </source>
</reference>
<evidence type="ECO:0000256" key="4">
    <source>
        <dbReference type="ARBA" id="ARBA00023088"/>
    </source>
</evidence>
<feature type="transmembrane region" description="Helical" evidence="6">
    <location>
        <begin position="831"/>
        <end position="853"/>
    </location>
</feature>
<organism evidence="10 11">
    <name type="scientific">Agromyces fucosus</name>
    <dbReference type="NCBI Taxonomy" id="41985"/>
    <lineage>
        <taxon>Bacteria</taxon>
        <taxon>Bacillati</taxon>
        <taxon>Actinomycetota</taxon>
        <taxon>Actinomycetes</taxon>
        <taxon>Micrococcales</taxon>
        <taxon>Microbacteriaceae</taxon>
        <taxon>Agromyces</taxon>
    </lineage>
</organism>
<dbReference type="InterPro" id="IPR001322">
    <property type="entry name" value="Lamin_tail_dom"/>
</dbReference>
<dbReference type="Pfam" id="PF00932">
    <property type="entry name" value="LTD"/>
    <property type="match status" value="3"/>
</dbReference>
<evidence type="ECO:0000256" key="5">
    <source>
        <dbReference type="SAM" id="MobiDB-lite"/>
    </source>
</evidence>
<gene>
    <name evidence="10" type="ORF">ESP57_06495</name>
</gene>
<comment type="caution">
    <text evidence="10">The sequence shown here is derived from an EMBL/GenBank/DDBJ whole genome shotgun (WGS) entry which is preliminary data.</text>
</comment>
<dbReference type="InterPro" id="IPR027372">
    <property type="entry name" value="Phytase-like_dom"/>
</dbReference>
<keyword evidence="2" id="KW-0964">Secreted</keyword>
<dbReference type="EMBL" id="SDPO01000002">
    <property type="protein sequence ID" value="RXZ49536.1"/>
    <property type="molecule type" value="Genomic_DNA"/>
</dbReference>
<dbReference type="SUPFAM" id="SSF75011">
    <property type="entry name" value="3-carboxy-cis,cis-mucoante lactonizing enzyme"/>
    <property type="match status" value="1"/>
</dbReference>
<keyword evidence="11" id="KW-1185">Reference proteome</keyword>
<feature type="signal peptide" evidence="7">
    <location>
        <begin position="1"/>
        <end position="25"/>
    </location>
</feature>
<dbReference type="InterPro" id="IPR036415">
    <property type="entry name" value="Lamin_tail_dom_sf"/>
</dbReference>
<feature type="compositionally biased region" description="Gly residues" evidence="5">
    <location>
        <begin position="784"/>
        <end position="820"/>
    </location>
</feature>
<evidence type="ECO:0000313" key="10">
    <source>
        <dbReference type="EMBL" id="RXZ49536.1"/>
    </source>
</evidence>
<evidence type="ECO:0008006" key="12">
    <source>
        <dbReference type="Google" id="ProtNLM"/>
    </source>
</evidence>
<feature type="domain" description="LTD" evidence="9">
    <location>
        <begin position="161"/>
        <end position="273"/>
    </location>
</feature>
<name>A0A4Q2JRE2_9MICO</name>
<feature type="chain" id="PRO_5020783152" description="LPXTG cell wall anchor domain-containing protein" evidence="7">
    <location>
        <begin position="26"/>
        <end position="859"/>
    </location>
</feature>
<dbReference type="PROSITE" id="PS50847">
    <property type="entry name" value="GRAM_POS_ANCHORING"/>
    <property type="match status" value="1"/>
</dbReference>
<evidence type="ECO:0000256" key="7">
    <source>
        <dbReference type="SAM" id="SignalP"/>
    </source>
</evidence>
<feature type="domain" description="Gram-positive cocci surface proteins LPxTG" evidence="8">
    <location>
        <begin position="823"/>
        <end position="859"/>
    </location>
</feature>
<evidence type="ECO:0000256" key="2">
    <source>
        <dbReference type="ARBA" id="ARBA00022525"/>
    </source>
</evidence>
<dbReference type="Gene3D" id="2.60.40.1260">
    <property type="entry name" value="Lamin Tail domain"/>
    <property type="match status" value="3"/>
</dbReference>
<feature type="region of interest" description="Disordered" evidence="5">
    <location>
        <begin position="779"/>
        <end position="821"/>
    </location>
</feature>
<dbReference type="Proteomes" id="UP000292935">
    <property type="component" value="Unassembled WGS sequence"/>
</dbReference>
<keyword evidence="6" id="KW-0472">Membrane</keyword>
<evidence type="ECO:0000313" key="11">
    <source>
        <dbReference type="Proteomes" id="UP000292935"/>
    </source>
</evidence>
<evidence type="ECO:0000256" key="1">
    <source>
        <dbReference type="ARBA" id="ARBA00022512"/>
    </source>
</evidence>
<feature type="domain" description="LTD" evidence="9">
    <location>
        <begin position="26"/>
        <end position="133"/>
    </location>
</feature>
<feature type="domain" description="LTD" evidence="9">
    <location>
        <begin position="302"/>
        <end position="416"/>
    </location>
</feature>
<accession>A0A4Q2JRE2</accession>
<keyword evidence="6" id="KW-1133">Transmembrane helix</keyword>
<evidence type="ECO:0000259" key="9">
    <source>
        <dbReference type="PROSITE" id="PS51841"/>
    </source>
</evidence>
<dbReference type="Pfam" id="PF13449">
    <property type="entry name" value="Phytase-like"/>
    <property type="match status" value="1"/>
</dbReference>
<keyword evidence="6" id="KW-0812">Transmembrane</keyword>
<sequence>MPRPLRRSAAMLAALAVSASGIAIAATPSIALGAEPGVVINEIWYDGSPADAIELYNSSAASVDVSGWKVQDDAKDPLKTGEIPTGTTIAPGGYLVLAKDATPLGFPFGLGKGDAVTLFDAAGTIVDDHAYEATAPLADWSRCADGGEWAHATAVTLGAANVCAAPEPEPGSVLLTEIDSGPADFIELINPGAGDLDLSGYEIRDNSDDHRWFFAAGTTIAAGARLVVEESTAGVDANGAPQTFTAAIGIGGSDSIRLYDDAGTQLDTYAWAGHPAIDGNEAAASWARCPDATGGFAIAQVTKGQPNTCVLPSVAVNEVESNGDATDWVEVVNNGSQPIDLTGWTLIDSDPIGHAADVTPVAAGTTLAPGAFFVFDGGTHFGFGLGGADVATIRTAAGLTVVEYAWADHAAVTWARCPDGTGAFGDASVATKGQPNACGAGPVDPVDPDVAVWPGAADVTVIDESQMFESDSSGLDAQQTADGVVLWAVDNGTGLFWKLDARADGSVAFADGWNAGKRVRFQRDAENPGAAGPDAEGITVDGAGRLYIASERDNSNKGVNQNVILAVDPDTEGPDVVAEQEWDLTASLPQVAANTGLEAVEWVPDAALEGLLVDATTGAPYDAADHPGHGDGLFFVAVEDNGVVYAYALNTDGTSTQIAAIDPGLGGVMALDYDTVLDRLWALCDNGCEGRGAGITFTGAAPTVELFARPAGMPNLNNEGFATAPESLSTVAAAAGGAAADAAPLARVSPFVQASALADAAAPARPAWWFADGEQPAALRAGTVPGGTVPGGEPGGEPGGQPGAPGGGTGDGQAGSGSGTGALASTGVDSALITLGMFAALAVALGAGLLVLVRRRRNA</sequence>
<keyword evidence="1" id="KW-0134">Cell wall</keyword>
<dbReference type="InterPro" id="IPR019931">
    <property type="entry name" value="LPXTG_anchor"/>
</dbReference>
<keyword evidence="4" id="KW-0572">Peptidoglycan-anchor</keyword>
<dbReference type="OrthoDB" id="5380360at2"/>
<evidence type="ECO:0000256" key="3">
    <source>
        <dbReference type="ARBA" id="ARBA00022729"/>
    </source>
</evidence>
<evidence type="ECO:0000259" key="8">
    <source>
        <dbReference type="PROSITE" id="PS50847"/>
    </source>
</evidence>
<dbReference type="SUPFAM" id="SSF74853">
    <property type="entry name" value="Lamin A/C globular tail domain"/>
    <property type="match status" value="3"/>
</dbReference>
<keyword evidence="3 7" id="KW-0732">Signal</keyword>
<evidence type="ECO:0000256" key="6">
    <source>
        <dbReference type="SAM" id="Phobius"/>
    </source>
</evidence>
<protein>
    <recommendedName>
        <fullName evidence="12">LPXTG cell wall anchor domain-containing protein</fullName>
    </recommendedName>
</protein>
<dbReference type="PROSITE" id="PS51841">
    <property type="entry name" value="LTD"/>
    <property type="match status" value="3"/>
</dbReference>